<evidence type="ECO:0000256" key="6">
    <source>
        <dbReference type="ARBA" id="ARBA00023136"/>
    </source>
</evidence>
<dbReference type="Gene3D" id="3.60.40.10">
    <property type="entry name" value="PPM-type phosphatase domain"/>
    <property type="match status" value="1"/>
</dbReference>
<protein>
    <recommendedName>
        <fullName evidence="8">HAMP domain-containing protein</fullName>
    </recommendedName>
</protein>
<accession>A0A172YCM5</accession>
<sequence length="664" mass="73578">MTTALGLRIKLILVLLGGCLLALVPALIVGALVIEKIRDQLSVDYARTQTQLIAQRVGARIAERRQLAHQLAAQPATSAWLSVENPASANAFVDDATRLADDFDADKVFAYRIADRSFYLIDSNHRLDRTAPLSPLYQANPLNTEDAWLFGLLDTSTGLRIQVIFDAHLERQMIWVSLPVRHDGRLVGEVGSGIELPGFIEEMLRERRPGITPMLIDPQGNLRAHPDASLVADRINPGYFDFSRNLYSLVAPAQRDLLSSAIIEARRYPGSQVVRALNLQSRDQLISVQSLPELNWLMVSAVAPQELSDADAPWFAYLSLATLSILAMLLIMLGWLADRLLLNPLRLLTASAQSIARGEFRANAPLKRRDELGQLSQAFAQMAERIRNHTSDLERTVSERTQALEHANEEMRRAHRTLDESIGYARLLQRAILPTRLEQRVNGAVLWRPRERVGGDFYLLHEEPGGCLVGIIDCAGHGVPGAMMTMLARGLLDRAILLAGGADPASVLTETDRLVRLLLDERRGLATEMDVALLWLDANGHSGRFAGAKLDLFLERDGQVIRYRGGRRPLGHRRRGEYANVELSFPARARCYMTSDGLLDQAGGEEGFGFGIKRFVALLEHASTLPLPQSLTYCARAIDDYRAGLAQRDDITLLVIESGDISPR</sequence>
<name>A0A172YCM5_9GAMM</name>
<dbReference type="SMART" id="SM00304">
    <property type="entry name" value="HAMP"/>
    <property type="match status" value="1"/>
</dbReference>
<dbReference type="CDD" id="cd06225">
    <property type="entry name" value="HAMP"/>
    <property type="match status" value="1"/>
</dbReference>
<dbReference type="AlphaFoldDB" id="A0A172YCM5"/>
<evidence type="ECO:0000256" key="3">
    <source>
        <dbReference type="ARBA" id="ARBA00022692"/>
    </source>
</evidence>
<dbReference type="KEGG" id="haa:A5892_04780"/>
<evidence type="ECO:0000256" key="2">
    <source>
        <dbReference type="ARBA" id="ARBA00022475"/>
    </source>
</evidence>
<dbReference type="Pfam" id="PF07228">
    <property type="entry name" value="SpoIIE"/>
    <property type="match status" value="1"/>
</dbReference>
<dbReference type="PROSITE" id="PS50885">
    <property type="entry name" value="HAMP"/>
    <property type="match status" value="1"/>
</dbReference>
<dbReference type="PANTHER" id="PTHR43156:SF9">
    <property type="entry name" value="HAMP DOMAIN-CONTAINING PROTEIN"/>
    <property type="match status" value="1"/>
</dbReference>
<feature type="domain" description="HAMP" evidence="8">
    <location>
        <begin position="339"/>
        <end position="391"/>
    </location>
</feature>
<dbReference type="InterPro" id="IPR033479">
    <property type="entry name" value="dCache_1"/>
</dbReference>
<dbReference type="GO" id="GO:0005886">
    <property type="term" value="C:plasma membrane"/>
    <property type="evidence" value="ECO:0007669"/>
    <property type="project" value="UniProtKB-SubCell"/>
</dbReference>
<dbReference type="GO" id="GO:0007165">
    <property type="term" value="P:signal transduction"/>
    <property type="evidence" value="ECO:0007669"/>
    <property type="project" value="InterPro"/>
</dbReference>
<dbReference type="PANTHER" id="PTHR43156">
    <property type="entry name" value="STAGE II SPORULATION PROTEIN E-RELATED"/>
    <property type="match status" value="1"/>
</dbReference>
<feature type="transmembrane region" description="Helical" evidence="7">
    <location>
        <begin position="314"/>
        <end position="337"/>
    </location>
</feature>
<keyword evidence="4" id="KW-0378">Hydrolase</keyword>
<dbReference type="Pfam" id="PF00672">
    <property type="entry name" value="HAMP"/>
    <property type="match status" value="1"/>
</dbReference>
<evidence type="ECO:0000259" key="8">
    <source>
        <dbReference type="PROSITE" id="PS50885"/>
    </source>
</evidence>
<dbReference type="RefSeq" id="WP_064121831.1">
    <property type="nucleotide sequence ID" value="NZ_CP015243.1"/>
</dbReference>
<proteinExistence type="predicted"/>
<dbReference type="SUPFAM" id="SSF158472">
    <property type="entry name" value="HAMP domain-like"/>
    <property type="match status" value="1"/>
</dbReference>
<dbReference type="GO" id="GO:0016791">
    <property type="term" value="F:phosphatase activity"/>
    <property type="evidence" value="ECO:0007669"/>
    <property type="project" value="TreeGrafter"/>
</dbReference>
<dbReference type="Pfam" id="PF02743">
    <property type="entry name" value="dCache_1"/>
    <property type="match status" value="1"/>
</dbReference>
<dbReference type="InterPro" id="IPR036457">
    <property type="entry name" value="PPM-type-like_dom_sf"/>
</dbReference>
<evidence type="ECO:0000313" key="10">
    <source>
        <dbReference type="Proteomes" id="UP000077875"/>
    </source>
</evidence>
<gene>
    <name evidence="9" type="ORF">A5892_04780</name>
</gene>
<dbReference type="Proteomes" id="UP000077875">
    <property type="component" value="Chromosome"/>
</dbReference>
<dbReference type="Gene3D" id="6.10.340.10">
    <property type="match status" value="1"/>
</dbReference>
<keyword evidence="3 7" id="KW-0812">Transmembrane</keyword>
<dbReference type="STRING" id="376489.A5892_04780"/>
<dbReference type="SMART" id="SM00331">
    <property type="entry name" value="PP2C_SIG"/>
    <property type="match status" value="1"/>
</dbReference>
<dbReference type="EMBL" id="CP015243">
    <property type="protein sequence ID" value="ANF56866.1"/>
    <property type="molecule type" value="Genomic_DNA"/>
</dbReference>
<evidence type="ECO:0000256" key="5">
    <source>
        <dbReference type="ARBA" id="ARBA00022989"/>
    </source>
</evidence>
<keyword evidence="5 7" id="KW-1133">Transmembrane helix</keyword>
<comment type="subcellular location">
    <subcellularLocation>
        <location evidence="1">Cell membrane</location>
        <topology evidence="1">Multi-pass membrane protein</topology>
    </subcellularLocation>
</comment>
<evidence type="ECO:0000256" key="7">
    <source>
        <dbReference type="SAM" id="Phobius"/>
    </source>
</evidence>
<keyword evidence="2" id="KW-1003">Cell membrane</keyword>
<keyword evidence="6 7" id="KW-0472">Membrane</keyword>
<keyword evidence="10" id="KW-1185">Reference proteome</keyword>
<dbReference type="InterPro" id="IPR003660">
    <property type="entry name" value="HAMP_dom"/>
</dbReference>
<evidence type="ECO:0000313" key="9">
    <source>
        <dbReference type="EMBL" id="ANF56866.1"/>
    </source>
</evidence>
<reference evidence="9 10" key="1">
    <citation type="submission" date="2016-04" db="EMBL/GenBank/DDBJ databases">
        <title>Complete Genome Sequence of Halotalea alkalilenta IHB B 13600.</title>
        <authorList>
            <person name="Swarnkar M.K."/>
            <person name="Sharma A."/>
            <person name="Kaushal K."/>
            <person name="Soni R."/>
            <person name="Rana S."/>
            <person name="Singh A.K."/>
            <person name="Gulati A."/>
        </authorList>
    </citation>
    <scope>NUCLEOTIDE SEQUENCE [LARGE SCALE GENOMIC DNA]</scope>
    <source>
        <strain evidence="9 10">IHB B 13600</strain>
    </source>
</reference>
<evidence type="ECO:0000256" key="4">
    <source>
        <dbReference type="ARBA" id="ARBA00022801"/>
    </source>
</evidence>
<dbReference type="InterPro" id="IPR001932">
    <property type="entry name" value="PPM-type_phosphatase-like_dom"/>
</dbReference>
<evidence type="ECO:0000256" key="1">
    <source>
        <dbReference type="ARBA" id="ARBA00004651"/>
    </source>
</evidence>
<organism evidence="9 10">
    <name type="scientific">Halotalea alkalilenta</name>
    <dbReference type="NCBI Taxonomy" id="376489"/>
    <lineage>
        <taxon>Bacteria</taxon>
        <taxon>Pseudomonadati</taxon>
        <taxon>Pseudomonadota</taxon>
        <taxon>Gammaproteobacteria</taxon>
        <taxon>Oceanospirillales</taxon>
        <taxon>Halomonadaceae</taxon>
        <taxon>Halotalea</taxon>
    </lineage>
</organism>
<dbReference type="InterPro" id="IPR052016">
    <property type="entry name" value="Bact_Sigma-Reg"/>
</dbReference>